<sequence>MDSSSYLVLFFISLRILLSLAERETRFNPRCPYFPCGKLGQVGFPFSNQTHPECGLMIIDNCDKPVQRIQLGKEGPRYNITNIYKDNTIAVEDRVFQHQLQNRSCESFRNSIFPSSPLLSFDIKSNLTLFKCPTNLDNKPTNFSLNCRDSFIYYNHPDADLPSVFLLRVHIPLWRECFNCQEREGECRSDSKGNFYCSKAKTGEEQLRLKLGLGLGASSSVICILIILAFCFMKRLSLDNSIIFWKRKTKTYGVIEDFLRNYGSLAPKRYSYSDIKKMTNSFNHKLGQGGYGVVYKGQLHNARDVAVKVLNESKGNGEEFINEVASTSKTSHVNIVTLLGFCFDGHRRALIYEFVPNGSLEKFIYDKHSNHKLNWKTLYQIAVGIARGLEYLHRGCSTRILHLDIKPHNILLDEDFCPKISDFGLAKIYPRKESIVLVTGARGTAGYIAPEVFCRNFGEVSHKSDVYSYGMMVFEMTGRKNNNVGNNRSSDVYFPDWVCKCLETDEELALQGIENGEDKEYARKMIIVSLWCIQTIPSNRPTISSVVEMLEGSLESLQIPPRPYLSSPAISQADSSSSTQRTLTL</sequence>
<evidence type="ECO:0000313" key="2">
    <source>
        <dbReference type="Proteomes" id="UP001164539"/>
    </source>
</evidence>
<protein>
    <submittedName>
        <fullName evidence="1">Receptor-like protein kinase</fullName>
    </submittedName>
</protein>
<organism evidence="1 2">
    <name type="scientific">Melia azedarach</name>
    <name type="common">Chinaberry tree</name>
    <dbReference type="NCBI Taxonomy" id="155640"/>
    <lineage>
        <taxon>Eukaryota</taxon>
        <taxon>Viridiplantae</taxon>
        <taxon>Streptophyta</taxon>
        <taxon>Embryophyta</taxon>
        <taxon>Tracheophyta</taxon>
        <taxon>Spermatophyta</taxon>
        <taxon>Magnoliopsida</taxon>
        <taxon>eudicotyledons</taxon>
        <taxon>Gunneridae</taxon>
        <taxon>Pentapetalae</taxon>
        <taxon>rosids</taxon>
        <taxon>malvids</taxon>
        <taxon>Sapindales</taxon>
        <taxon>Meliaceae</taxon>
        <taxon>Melia</taxon>
    </lineage>
</organism>
<dbReference type="Proteomes" id="UP001164539">
    <property type="component" value="Chromosome 9"/>
</dbReference>
<dbReference type="EMBL" id="CM051402">
    <property type="protein sequence ID" value="KAJ4709893.1"/>
    <property type="molecule type" value="Genomic_DNA"/>
</dbReference>
<evidence type="ECO:0000313" key="1">
    <source>
        <dbReference type="EMBL" id="KAJ4709893.1"/>
    </source>
</evidence>
<accession>A0ACC1XF91</accession>
<name>A0ACC1XF91_MELAZ</name>
<proteinExistence type="predicted"/>
<comment type="caution">
    <text evidence="1">The sequence shown here is derived from an EMBL/GenBank/DDBJ whole genome shotgun (WGS) entry which is preliminary data.</text>
</comment>
<keyword evidence="2" id="KW-1185">Reference proteome</keyword>
<gene>
    <name evidence="1" type="ORF">OWV82_016147</name>
</gene>
<reference evidence="1 2" key="1">
    <citation type="journal article" date="2023" name="Science">
        <title>Complex scaffold remodeling in plant triterpene biosynthesis.</title>
        <authorList>
            <person name="De La Pena R."/>
            <person name="Hodgson H."/>
            <person name="Liu J.C."/>
            <person name="Stephenson M.J."/>
            <person name="Martin A.C."/>
            <person name="Owen C."/>
            <person name="Harkess A."/>
            <person name="Leebens-Mack J."/>
            <person name="Jimenez L.E."/>
            <person name="Osbourn A."/>
            <person name="Sattely E.S."/>
        </authorList>
    </citation>
    <scope>NUCLEOTIDE SEQUENCE [LARGE SCALE GENOMIC DNA]</scope>
    <source>
        <strain evidence="2">cv. JPN11</strain>
        <tissue evidence="1">Leaf</tissue>
    </source>
</reference>